<protein>
    <submittedName>
        <fullName evidence="2">Uncharacterized protein</fullName>
    </submittedName>
</protein>
<dbReference type="Proteomes" id="UP001055439">
    <property type="component" value="Chromosome 6"/>
</dbReference>
<accession>A0A9E7GBJ2</accession>
<reference evidence="2" key="1">
    <citation type="submission" date="2022-05" db="EMBL/GenBank/DDBJ databases">
        <title>The Musa troglodytarum L. genome provides insights into the mechanism of non-climacteric behaviour and enrichment of carotenoids.</title>
        <authorList>
            <person name="Wang J."/>
        </authorList>
    </citation>
    <scope>NUCLEOTIDE SEQUENCE</scope>
    <source>
        <tissue evidence="2">Leaf</tissue>
    </source>
</reference>
<proteinExistence type="predicted"/>
<dbReference type="AlphaFoldDB" id="A0A9E7GBJ2"/>
<keyword evidence="3" id="KW-1185">Reference proteome</keyword>
<gene>
    <name evidence="2" type="ORF">MUK42_34616</name>
</gene>
<feature type="compositionally biased region" description="Polar residues" evidence="1">
    <location>
        <begin position="92"/>
        <end position="102"/>
    </location>
</feature>
<evidence type="ECO:0000313" key="2">
    <source>
        <dbReference type="EMBL" id="URE11650.1"/>
    </source>
</evidence>
<evidence type="ECO:0000313" key="3">
    <source>
        <dbReference type="Proteomes" id="UP001055439"/>
    </source>
</evidence>
<dbReference type="EMBL" id="CP097508">
    <property type="protein sequence ID" value="URE11650.1"/>
    <property type="molecule type" value="Genomic_DNA"/>
</dbReference>
<feature type="region of interest" description="Disordered" evidence="1">
    <location>
        <begin position="45"/>
        <end position="102"/>
    </location>
</feature>
<sequence>MLITCFSRDHDVASAGRQKQRWPFKSSGRVGVRFPLLPRFFVRSRTHQREKGGRERKRKSRRRTQVIVHGIEADHQGAEGSAEGSPDLLQRRSLQSPIGSLR</sequence>
<evidence type="ECO:0000256" key="1">
    <source>
        <dbReference type="SAM" id="MobiDB-lite"/>
    </source>
</evidence>
<organism evidence="2 3">
    <name type="scientific">Musa troglodytarum</name>
    <name type="common">fe'i banana</name>
    <dbReference type="NCBI Taxonomy" id="320322"/>
    <lineage>
        <taxon>Eukaryota</taxon>
        <taxon>Viridiplantae</taxon>
        <taxon>Streptophyta</taxon>
        <taxon>Embryophyta</taxon>
        <taxon>Tracheophyta</taxon>
        <taxon>Spermatophyta</taxon>
        <taxon>Magnoliopsida</taxon>
        <taxon>Liliopsida</taxon>
        <taxon>Zingiberales</taxon>
        <taxon>Musaceae</taxon>
        <taxon>Musa</taxon>
    </lineage>
</organism>
<name>A0A9E7GBJ2_9LILI</name>
<feature type="compositionally biased region" description="Basic residues" evidence="1">
    <location>
        <begin position="54"/>
        <end position="64"/>
    </location>
</feature>